<dbReference type="Proteomes" id="UP000805193">
    <property type="component" value="Unassembled WGS sequence"/>
</dbReference>
<evidence type="ECO:0000313" key="1">
    <source>
        <dbReference type="EMBL" id="KAG0411473.1"/>
    </source>
</evidence>
<proteinExistence type="predicted"/>
<dbReference type="EMBL" id="JABSTQ010011429">
    <property type="protein sequence ID" value="KAG0411473.1"/>
    <property type="molecule type" value="Genomic_DNA"/>
</dbReference>
<gene>
    <name evidence="1" type="ORF">HPB47_011401</name>
</gene>
<sequence length="107" mass="11500">MPLRRWMRFFPRVTWLTVFKSDDGRKPKPRVGDVEPRQKKSVSGRLAAAAKISSPGSGYDDGYGAQTNGDHDRYEGPPERYVASHGPGGTHSSSGGGSTPRDPADGA</sequence>
<reference evidence="1 2" key="1">
    <citation type="journal article" date="2020" name="Cell">
        <title>Large-Scale Comparative Analyses of Tick Genomes Elucidate Their Genetic Diversity and Vector Capacities.</title>
        <authorList>
            <consortium name="Tick Genome and Microbiome Consortium (TIGMIC)"/>
            <person name="Jia N."/>
            <person name="Wang J."/>
            <person name="Shi W."/>
            <person name="Du L."/>
            <person name="Sun Y."/>
            <person name="Zhan W."/>
            <person name="Jiang J.F."/>
            <person name="Wang Q."/>
            <person name="Zhang B."/>
            <person name="Ji P."/>
            <person name="Bell-Sakyi L."/>
            <person name="Cui X.M."/>
            <person name="Yuan T.T."/>
            <person name="Jiang B.G."/>
            <person name="Yang W.F."/>
            <person name="Lam T.T."/>
            <person name="Chang Q.C."/>
            <person name="Ding S.J."/>
            <person name="Wang X.J."/>
            <person name="Zhu J.G."/>
            <person name="Ruan X.D."/>
            <person name="Zhao L."/>
            <person name="Wei J.T."/>
            <person name="Ye R.Z."/>
            <person name="Que T.C."/>
            <person name="Du C.H."/>
            <person name="Zhou Y.H."/>
            <person name="Cheng J.X."/>
            <person name="Dai P.F."/>
            <person name="Guo W.B."/>
            <person name="Han X.H."/>
            <person name="Huang E.J."/>
            <person name="Li L.F."/>
            <person name="Wei W."/>
            <person name="Gao Y.C."/>
            <person name="Liu J.Z."/>
            <person name="Shao H.Z."/>
            <person name="Wang X."/>
            <person name="Wang C.C."/>
            <person name="Yang T.C."/>
            <person name="Huo Q.B."/>
            <person name="Li W."/>
            <person name="Chen H.Y."/>
            <person name="Chen S.E."/>
            <person name="Zhou L.G."/>
            <person name="Ni X.B."/>
            <person name="Tian J.H."/>
            <person name="Sheng Y."/>
            <person name="Liu T."/>
            <person name="Pan Y.S."/>
            <person name="Xia L.Y."/>
            <person name="Li J."/>
            <person name="Zhao F."/>
            <person name="Cao W.C."/>
        </authorList>
    </citation>
    <scope>NUCLEOTIDE SEQUENCE [LARGE SCALE GENOMIC DNA]</scope>
    <source>
        <strain evidence="1">Iper-2018</strain>
    </source>
</reference>
<name>A0AC60NWD3_IXOPE</name>
<comment type="caution">
    <text evidence="1">The sequence shown here is derived from an EMBL/GenBank/DDBJ whole genome shotgun (WGS) entry which is preliminary data.</text>
</comment>
<protein>
    <submittedName>
        <fullName evidence="1">Uncharacterized protein</fullName>
    </submittedName>
</protein>
<keyword evidence="2" id="KW-1185">Reference proteome</keyword>
<evidence type="ECO:0000313" key="2">
    <source>
        <dbReference type="Proteomes" id="UP000805193"/>
    </source>
</evidence>
<organism evidence="1 2">
    <name type="scientific">Ixodes persulcatus</name>
    <name type="common">Taiga tick</name>
    <dbReference type="NCBI Taxonomy" id="34615"/>
    <lineage>
        <taxon>Eukaryota</taxon>
        <taxon>Metazoa</taxon>
        <taxon>Ecdysozoa</taxon>
        <taxon>Arthropoda</taxon>
        <taxon>Chelicerata</taxon>
        <taxon>Arachnida</taxon>
        <taxon>Acari</taxon>
        <taxon>Parasitiformes</taxon>
        <taxon>Ixodida</taxon>
        <taxon>Ixodoidea</taxon>
        <taxon>Ixodidae</taxon>
        <taxon>Ixodinae</taxon>
        <taxon>Ixodes</taxon>
    </lineage>
</organism>
<accession>A0AC60NWD3</accession>